<protein>
    <submittedName>
        <fullName evidence="1">Uncharacterized protein</fullName>
    </submittedName>
</protein>
<comment type="caution">
    <text evidence="1">The sequence shown here is derived from an EMBL/GenBank/DDBJ whole genome shotgun (WGS) entry which is preliminary data.</text>
</comment>
<dbReference type="InterPro" id="IPR011006">
    <property type="entry name" value="CheY-like_superfamily"/>
</dbReference>
<dbReference type="AlphaFoldDB" id="A0A368U0K1"/>
<proteinExistence type="predicted"/>
<evidence type="ECO:0000313" key="1">
    <source>
        <dbReference type="EMBL" id="RCV90351.1"/>
    </source>
</evidence>
<evidence type="ECO:0000313" key="2">
    <source>
        <dbReference type="Proteomes" id="UP000253204"/>
    </source>
</evidence>
<dbReference type="RefSeq" id="WP_114487096.1">
    <property type="nucleotide sequence ID" value="NZ_CBCSHM010000046.1"/>
</dbReference>
<dbReference type="Proteomes" id="UP000253204">
    <property type="component" value="Unassembled WGS sequence"/>
</dbReference>
<dbReference type="SUPFAM" id="SSF52172">
    <property type="entry name" value="CheY-like"/>
    <property type="match status" value="1"/>
</dbReference>
<accession>A0A368U0K1</accession>
<dbReference type="EMBL" id="QPIJ01000026">
    <property type="protein sequence ID" value="RCV90351.1"/>
    <property type="molecule type" value="Genomic_DNA"/>
</dbReference>
<dbReference type="OrthoDB" id="9816011at2"/>
<sequence length="66" mass="7663">MIAHNYILIVLRTLQEPIEDKYHDALKRHGYHLETVAPGQDFLPLLKDRPPIAACFQYDYPDLDGL</sequence>
<keyword evidence="2" id="KW-1185">Reference proteome</keyword>
<organism evidence="1 2">
    <name type="scientific">Vreelandella rituensis</name>
    <dbReference type="NCBI Taxonomy" id="2282306"/>
    <lineage>
        <taxon>Bacteria</taxon>
        <taxon>Pseudomonadati</taxon>
        <taxon>Pseudomonadota</taxon>
        <taxon>Gammaproteobacteria</taxon>
        <taxon>Oceanospirillales</taxon>
        <taxon>Halomonadaceae</taxon>
        <taxon>Vreelandella</taxon>
    </lineage>
</organism>
<gene>
    <name evidence="1" type="ORF">DU506_11630</name>
</gene>
<name>A0A368U0K1_9GAMM</name>
<reference evidence="1 2" key="1">
    <citation type="submission" date="2018-07" db="EMBL/GenBank/DDBJ databases">
        <title>Halomonas rutogse sp. nov., isolated from Lake TangqianCo on Tibetan Plateau.</title>
        <authorList>
            <person name="Lu H."/>
            <person name="Xing P."/>
            <person name="Wu Q."/>
        </authorList>
    </citation>
    <scope>NUCLEOTIDE SEQUENCE [LARGE SCALE GENOMIC DNA]</scope>
    <source>
        <strain evidence="1 2">TQ8S</strain>
    </source>
</reference>